<evidence type="ECO:0000259" key="5">
    <source>
        <dbReference type="Pfam" id="PF07992"/>
    </source>
</evidence>
<accession>A0A2R5GPH5</accession>
<keyword evidence="2" id="KW-0285">Flavoprotein</keyword>
<dbReference type="EMBL" id="BEYU01000129">
    <property type="protein sequence ID" value="GBG32770.1"/>
    <property type="molecule type" value="Genomic_DNA"/>
</dbReference>
<organism evidence="6 7">
    <name type="scientific">Hondaea fermentalgiana</name>
    <dbReference type="NCBI Taxonomy" id="2315210"/>
    <lineage>
        <taxon>Eukaryota</taxon>
        <taxon>Sar</taxon>
        <taxon>Stramenopiles</taxon>
        <taxon>Bigyra</taxon>
        <taxon>Labyrinthulomycetes</taxon>
        <taxon>Thraustochytrida</taxon>
        <taxon>Thraustochytriidae</taxon>
        <taxon>Hondaea</taxon>
    </lineage>
</organism>
<comment type="caution">
    <text evidence="6">The sequence shown here is derived from an EMBL/GenBank/DDBJ whole genome shotgun (WGS) entry which is preliminary data.</text>
</comment>
<dbReference type="SUPFAM" id="SSF51905">
    <property type="entry name" value="FAD/NAD(P)-binding domain"/>
    <property type="match status" value="1"/>
</dbReference>
<dbReference type="InterPro" id="IPR036188">
    <property type="entry name" value="FAD/NAD-bd_sf"/>
</dbReference>
<dbReference type="GO" id="GO:0005737">
    <property type="term" value="C:cytoplasm"/>
    <property type="evidence" value="ECO:0007669"/>
    <property type="project" value="TreeGrafter"/>
</dbReference>
<dbReference type="AlphaFoldDB" id="A0A2R5GPH5"/>
<keyword evidence="4" id="KW-0560">Oxidoreductase</keyword>
<evidence type="ECO:0000256" key="1">
    <source>
        <dbReference type="ARBA" id="ARBA00006442"/>
    </source>
</evidence>
<dbReference type="PANTHER" id="PTHR43735">
    <property type="entry name" value="APOPTOSIS-INDUCING FACTOR 1"/>
    <property type="match status" value="1"/>
</dbReference>
<comment type="similarity">
    <text evidence="1">Belongs to the FAD-dependent oxidoreductase family.</text>
</comment>
<dbReference type="InParanoid" id="A0A2R5GPH5"/>
<dbReference type="InterPro" id="IPR023753">
    <property type="entry name" value="FAD/NAD-binding_dom"/>
</dbReference>
<gene>
    <name evidence="6" type="ORF">FCC1311_089952</name>
</gene>
<dbReference type="PANTHER" id="PTHR43735:SF3">
    <property type="entry name" value="FERROPTOSIS SUPPRESSOR PROTEIN 1"/>
    <property type="match status" value="1"/>
</dbReference>
<keyword evidence="7" id="KW-1185">Reference proteome</keyword>
<evidence type="ECO:0000313" key="6">
    <source>
        <dbReference type="EMBL" id="GBG32770.1"/>
    </source>
</evidence>
<dbReference type="Pfam" id="PF07992">
    <property type="entry name" value="Pyr_redox_2"/>
    <property type="match status" value="1"/>
</dbReference>
<proteinExistence type="inferred from homology"/>
<keyword evidence="3" id="KW-0274">FAD</keyword>
<dbReference type="PRINTS" id="PR00469">
    <property type="entry name" value="PNDRDTASEII"/>
</dbReference>
<dbReference type="OrthoDB" id="202203at2759"/>
<sequence>MTTVQVVVVGSGYAGSAVAKQLDALAETDNVEVTLVDRREHFVHKIGALRAATIEGWDEKVLIPRDKLLKHGKIIVGVVTEVTSEAVKLDSGESIPFDYCVLATGAVNRSPGEPSAGITSEKDLRDYFSKCVAQVKGAESIAIVGGGVVGVELAGEIKSFYPDKAVSIVQAGPTLISHSQPSLPPKFHKALNAQLEALGIRVFLNAKAKMDLADFGSEPSVVGKRTIPLSDGQEITADLTFLCVGATPNTETFPSEWLDTSKHVHVDLQMRVLNAQGEVMPGVFAVGDVCALAENKMAYFANQMVSIAVKNISALVKGKTPSAKYSLHQSPSDLVMVVPLGPRSGVMYTGFTGVLGPFVTTLAKSKDLFVSKTWGDFNGVAPGQESSNGFALFKVSVVAAVSVLVSVITTRFMQTPSESV</sequence>
<evidence type="ECO:0000256" key="3">
    <source>
        <dbReference type="ARBA" id="ARBA00022827"/>
    </source>
</evidence>
<evidence type="ECO:0000256" key="2">
    <source>
        <dbReference type="ARBA" id="ARBA00022630"/>
    </source>
</evidence>
<protein>
    <submittedName>
        <fullName evidence="6">Apoptosis-inducing factor 2</fullName>
    </submittedName>
</protein>
<feature type="domain" description="FAD/NAD(P)-binding" evidence="5">
    <location>
        <begin position="5"/>
        <end position="294"/>
    </location>
</feature>
<dbReference type="Proteomes" id="UP000241890">
    <property type="component" value="Unassembled WGS sequence"/>
</dbReference>
<dbReference type="PRINTS" id="PR00368">
    <property type="entry name" value="FADPNR"/>
</dbReference>
<name>A0A2R5GPH5_9STRA</name>
<dbReference type="GO" id="GO:0004174">
    <property type="term" value="F:electron-transferring-flavoprotein dehydrogenase activity"/>
    <property type="evidence" value="ECO:0007669"/>
    <property type="project" value="TreeGrafter"/>
</dbReference>
<dbReference type="GO" id="GO:0050660">
    <property type="term" value="F:flavin adenine dinucleotide binding"/>
    <property type="evidence" value="ECO:0007669"/>
    <property type="project" value="TreeGrafter"/>
</dbReference>
<evidence type="ECO:0000256" key="4">
    <source>
        <dbReference type="ARBA" id="ARBA00023002"/>
    </source>
</evidence>
<dbReference type="Gene3D" id="3.50.50.100">
    <property type="match status" value="1"/>
</dbReference>
<reference evidence="6 7" key="1">
    <citation type="submission" date="2017-12" db="EMBL/GenBank/DDBJ databases">
        <title>Sequencing, de novo assembly and annotation of complete genome of a new Thraustochytrid species, strain FCC1311.</title>
        <authorList>
            <person name="Sedici K."/>
            <person name="Godart F."/>
            <person name="Aiese Cigliano R."/>
            <person name="Sanseverino W."/>
            <person name="Barakat M."/>
            <person name="Ortet P."/>
            <person name="Marechal E."/>
            <person name="Cagnac O."/>
            <person name="Amato A."/>
        </authorList>
    </citation>
    <scope>NUCLEOTIDE SEQUENCE [LARGE SCALE GENOMIC DNA]</scope>
</reference>
<evidence type="ECO:0000313" key="7">
    <source>
        <dbReference type="Proteomes" id="UP000241890"/>
    </source>
</evidence>